<protein>
    <submittedName>
        <fullName evidence="2">Glutathione gamma-glutamylcysteinyltransferase 1-like</fullName>
    </submittedName>
</protein>
<dbReference type="GO" id="GO:0010273">
    <property type="term" value="P:detoxification of copper ion"/>
    <property type="evidence" value="ECO:0007669"/>
    <property type="project" value="TreeGrafter"/>
</dbReference>
<dbReference type="PANTHER" id="PTHR33447">
    <property type="entry name" value="GLUTATHIONE GAMMA-GLUTAMYLCYSTEINYLTRANSFERASE"/>
    <property type="match status" value="1"/>
</dbReference>
<dbReference type="InterPro" id="IPR015407">
    <property type="entry name" value="Phytochelatin_synthase_C"/>
</dbReference>
<evidence type="ECO:0000313" key="2">
    <source>
        <dbReference type="EMBL" id="CAA2981476.1"/>
    </source>
</evidence>
<feature type="domain" description="Phytochelatin synthase C-terminal" evidence="1">
    <location>
        <begin position="18"/>
        <end position="203"/>
    </location>
</feature>
<comment type="caution">
    <text evidence="2">The sequence shown here is derived from an EMBL/GenBank/DDBJ whole genome shotgun (WGS) entry which is preliminary data.</text>
</comment>
<dbReference type="GO" id="GO:0016756">
    <property type="term" value="F:glutathione gamma-glutamylcysteinyltransferase activity"/>
    <property type="evidence" value="ECO:0007669"/>
    <property type="project" value="InterPro"/>
</dbReference>
<dbReference type="GO" id="GO:0046938">
    <property type="term" value="P:phytochelatin biosynthetic process"/>
    <property type="evidence" value="ECO:0007669"/>
    <property type="project" value="InterPro"/>
</dbReference>
<evidence type="ECO:0000313" key="3">
    <source>
        <dbReference type="Proteomes" id="UP000594638"/>
    </source>
</evidence>
<proteinExistence type="predicted"/>
<sequence length="206" mass="22612">MLVSRRQRASSLLYTLCCKHESWVSTAKYLMDDLLVLLSSNDVKDAKHVISTVFKSLPSDFAEFIKWVAKVRRQEEGGQGVSQEEKEREEVLKQVEETGLYKHVTDILSLEKSSCQIKQTIGLRDSLPKIAASVCCQGAGFLTGKLGLVDRFCCRETGVRCYMANGDKPVTVVSGIVVNSNGEQGVDMVVPLSQKKPNCCSVGSCG</sequence>
<dbReference type="PANTHER" id="PTHR33447:SF2">
    <property type="entry name" value="GLUTATHIONE GAMMA-GLUTAMYLCYSTEINYLTRANSFERASE"/>
    <property type="match status" value="1"/>
</dbReference>
<dbReference type="InterPro" id="IPR040409">
    <property type="entry name" value="PCS-like"/>
</dbReference>
<dbReference type="GO" id="GO:0046872">
    <property type="term" value="F:metal ion binding"/>
    <property type="evidence" value="ECO:0007669"/>
    <property type="project" value="InterPro"/>
</dbReference>
<dbReference type="OrthoDB" id="448954at2759"/>
<organism evidence="2 3">
    <name type="scientific">Olea europaea subsp. europaea</name>
    <dbReference type="NCBI Taxonomy" id="158383"/>
    <lineage>
        <taxon>Eukaryota</taxon>
        <taxon>Viridiplantae</taxon>
        <taxon>Streptophyta</taxon>
        <taxon>Embryophyta</taxon>
        <taxon>Tracheophyta</taxon>
        <taxon>Spermatophyta</taxon>
        <taxon>Magnoliopsida</taxon>
        <taxon>eudicotyledons</taxon>
        <taxon>Gunneridae</taxon>
        <taxon>Pentapetalae</taxon>
        <taxon>asterids</taxon>
        <taxon>lamiids</taxon>
        <taxon>Lamiales</taxon>
        <taxon>Oleaceae</taxon>
        <taxon>Oleeae</taxon>
        <taxon>Olea</taxon>
    </lineage>
</organism>
<dbReference type="EMBL" id="CACTIH010003673">
    <property type="protein sequence ID" value="CAA2981476.1"/>
    <property type="molecule type" value="Genomic_DNA"/>
</dbReference>
<dbReference type="Pfam" id="PF09328">
    <property type="entry name" value="Phytochelatin_C"/>
    <property type="match status" value="1"/>
</dbReference>
<accession>A0A8S0RQJ2</accession>
<keyword evidence="3" id="KW-1185">Reference proteome</keyword>
<dbReference type="AlphaFoldDB" id="A0A8S0RQJ2"/>
<dbReference type="Gramene" id="OE9A031359T1">
    <property type="protein sequence ID" value="OE9A031359C1"/>
    <property type="gene ID" value="OE9A031359"/>
</dbReference>
<name>A0A8S0RQJ2_OLEEU</name>
<gene>
    <name evidence="2" type="ORF">OLEA9_A031359</name>
</gene>
<dbReference type="GO" id="GO:0098849">
    <property type="term" value="P:cellular detoxification of cadmium ion"/>
    <property type="evidence" value="ECO:0007669"/>
    <property type="project" value="TreeGrafter"/>
</dbReference>
<reference evidence="2 3" key="1">
    <citation type="submission" date="2019-12" db="EMBL/GenBank/DDBJ databases">
        <authorList>
            <person name="Alioto T."/>
            <person name="Alioto T."/>
            <person name="Gomez Garrido J."/>
        </authorList>
    </citation>
    <scope>NUCLEOTIDE SEQUENCE [LARGE SCALE GENOMIC DNA]</scope>
</reference>
<evidence type="ECO:0000259" key="1">
    <source>
        <dbReference type="Pfam" id="PF09328"/>
    </source>
</evidence>
<dbReference type="Proteomes" id="UP000594638">
    <property type="component" value="Unassembled WGS sequence"/>
</dbReference>